<protein>
    <submittedName>
        <fullName evidence="1">Uncharacterized protein</fullName>
    </submittedName>
</protein>
<sequence length="139" mass="13794">MSGIQQVLMTGGGALVKISDQSADNNSQSGIGGTATATYRLASTGVASATNFAGTLTAIPGEWLLSGAASAYEARGTWGSGGGTVGGPTTWSALSTTRDWTLQVTGNFITRTLTLEIGLAGTSTAIASATITFSVDSAP</sequence>
<name>A0A6J5PAY7_9CAUD</name>
<reference evidence="1" key="1">
    <citation type="submission" date="2020-04" db="EMBL/GenBank/DDBJ databases">
        <authorList>
            <person name="Chiriac C."/>
            <person name="Salcher M."/>
            <person name="Ghai R."/>
            <person name="Kavagutti S V."/>
        </authorList>
    </citation>
    <scope>NUCLEOTIDE SEQUENCE</scope>
</reference>
<proteinExistence type="predicted"/>
<evidence type="ECO:0000313" key="1">
    <source>
        <dbReference type="EMBL" id="CAB4166388.1"/>
    </source>
</evidence>
<organism evidence="1">
    <name type="scientific">uncultured Caudovirales phage</name>
    <dbReference type="NCBI Taxonomy" id="2100421"/>
    <lineage>
        <taxon>Viruses</taxon>
        <taxon>Duplodnaviria</taxon>
        <taxon>Heunggongvirae</taxon>
        <taxon>Uroviricota</taxon>
        <taxon>Caudoviricetes</taxon>
        <taxon>Peduoviridae</taxon>
        <taxon>Maltschvirus</taxon>
        <taxon>Maltschvirus maltsch</taxon>
    </lineage>
</organism>
<dbReference type="EMBL" id="LR796785">
    <property type="protein sequence ID" value="CAB4166388.1"/>
    <property type="molecule type" value="Genomic_DNA"/>
</dbReference>
<accession>A0A6J5PAY7</accession>
<gene>
    <name evidence="1" type="ORF">UFOVP840_29</name>
</gene>